<name>A0A0G1U3P0_9BACT</name>
<dbReference type="InterPro" id="IPR036291">
    <property type="entry name" value="NAD(P)-bd_dom_sf"/>
</dbReference>
<dbReference type="Gene3D" id="3.40.50.720">
    <property type="entry name" value="NAD(P)-binding Rossmann-like Domain"/>
    <property type="match status" value="1"/>
</dbReference>
<evidence type="ECO:0000313" key="2">
    <source>
        <dbReference type="EMBL" id="KKU60968.1"/>
    </source>
</evidence>
<dbReference type="PANTHER" id="PTHR43000">
    <property type="entry name" value="DTDP-D-GLUCOSE 4,6-DEHYDRATASE-RELATED"/>
    <property type="match status" value="1"/>
</dbReference>
<evidence type="ECO:0000313" key="3">
    <source>
        <dbReference type="Proteomes" id="UP000033860"/>
    </source>
</evidence>
<dbReference type="SUPFAM" id="SSF51735">
    <property type="entry name" value="NAD(P)-binding Rossmann-fold domains"/>
    <property type="match status" value="1"/>
</dbReference>
<gene>
    <name evidence="2" type="ORF">UX85_C0005G0006</name>
</gene>
<dbReference type="Gene3D" id="3.90.25.10">
    <property type="entry name" value="UDP-galactose 4-epimerase, domain 1"/>
    <property type="match status" value="1"/>
</dbReference>
<dbReference type="Proteomes" id="UP000033860">
    <property type="component" value="Unassembled WGS sequence"/>
</dbReference>
<dbReference type="InterPro" id="IPR016040">
    <property type="entry name" value="NAD(P)-bd_dom"/>
</dbReference>
<proteinExistence type="predicted"/>
<feature type="domain" description="NAD(P)-binding" evidence="1">
    <location>
        <begin position="4"/>
        <end position="296"/>
    </location>
</feature>
<dbReference type="Pfam" id="PF16363">
    <property type="entry name" value="GDP_Man_Dehyd"/>
    <property type="match status" value="1"/>
</dbReference>
<comment type="caution">
    <text evidence="2">The sequence shown here is derived from an EMBL/GenBank/DDBJ whole genome shotgun (WGS) entry which is preliminary data.</text>
</comment>
<evidence type="ECO:0000259" key="1">
    <source>
        <dbReference type="Pfam" id="PF16363"/>
    </source>
</evidence>
<accession>A0A0G1U3P0</accession>
<sequence length="307" mass="34614">MRAFITGIDGFTGRHLVEFLKKKGIRVTGVDLETTRYNRLNLTDREKLFEVLKKTKPDYIFHLASPILRSDRLIDDNLAKNLEVDLFGTVNLLQAASNLTKKPRVLIAGTAAVYKPEEKKPFKENAGLEPATAYGLSKLTQELVCLSLAKSYRLPLIITRSILLIGPHQSPGFVVNDFCRFVAECEAGKEKPVLKTGNLSIKRDFTDVRDGVKAYLSLIKKGKAGEVYNVCSGRVYSIGEVVDWLKKNSLKPFRVLASKKKLRANDPKVITADNTKLRQATGWRPEVSFEESLKDTLNYWRNEIKAR</sequence>
<organism evidence="2 3">
    <name type="scientific">Candidatus Beckwithbacteria bacterium GW2011_GWB1_47_15</name>
    <dbReference type="NCBI Taxonomy" id="1618371"/>
    <lineage>
        <taxon>Bacteria</taxon>
        <taxon>Candidatus Beckwithiibacteriota</taxon>
    </lineage>
</organism>
<dbReference type="AlphaFoldDB" id="A0A0G1U3P0"/>
<dbReference type="EMBL" id="LCNT01000005">
    <property type="protein sequence ID" value="KKU60968.1"/>
    <property type="molecule type" value="Genomic_DNA"/>
</dbReference>
<reference evidence="2 3" key="1">
    <citation type="journal article" date="2015" name="Nature">
        <title>rRNA introns, odd ribosomes, and small enigmatic genomes across a large radiation of phyla.</title>
        <authorList>
            <person name="Brown C.T."/>
            <person name="Hug L.A."/>
            <person name="Thomas B.C."/>
            <person name="Sharon I."/>
            <person name="Castelle C.J."/>
            <person name="Singh A."/>
            <person name="Wilkins M.J."/>
            <person name="Williams K.H."/>
            <person name="Banfield J.F."/>
        </authorList>
    </citation>
    <scope>NUCLEOTIDE SEQUENCE [LARGE SCALE GENOMIC DNA]</scope>
</reference>
<protein>
    <submittedName>
        <fullName evidence="2">GDP-D-mannose dehydratase</fullName>
    </submittedName>
</protein>